<organism evidence="1 2">
    <name type="scientific">Bradyrhizobium oligotrophicum S58</name>
    <dbReference type="NCBI Taxonomy" id="1245469"/>
    <lineage>
        <taxon>Bacteria</taxon>
        <taxon>Pseudomonadati</taxon>
        <taxon>Pseudomonadota</taxon>
        <taxon>Alphaproteobacteria</taxon>
        <taxon>Hyphomicrobiales</taxon>
        <taxon>Nitrobacteraceae</taxon>
        <taxon>Bradyrhizobium</taxon>
    </lineage>
</organism>
<reference evidence="1 2" key="1">
    <citation type="journal article" date="2013" name="Appl. Environ. Microbiol.">
        <title>Genome analysis suggests that the soil oligotrophic bacterium Agromonas oligotrophica (Bradyrhizobium oligotrophicum) is a nitrogen-fixing symbiont of Aeschynomene indica.</title>
        <authorList>
            <person name="Okubo T."/>
            <person name="Fukushima S."/>
            <person name="Itakura M."/>
            <person name="Oshima K."/>
            <person name="Longtonglang A."/>
            <person name="Teaumroong N."/>
            <person name="Mitsui H."/>
            <person name="Hattori M."/>
            <person name="Hattori R."/>
            <person name="Hattori T."/>
            <person name="Minamisawa K."/>
        </authorList>
    </citation>
    <scope>NUCLEOTIDE SEQUENCE [LARGE SCALE GENOMIC DNA]</scope>
    <source>
        <strain evidence="1 2">S58</strain>
    </source>
</reference>
<dbReference type="EMBL" id="AP012603">
    <property type="protein sequence ID" value="BAM93118.1"/>
    <property type="molecule type" value="Genomic_DNA"/>
</dbReference>
<dbReference type="KEGG" id="aol:S58_71530"/>
<sequence>MLALIRRLSAVLKRRYAIEPKAASSEPGRRWRFRAVRVGGRSIELWNQGIFDELVVDDWLHIEQMDDKVYWLQVGDVCIWVTVAAGEKPVVDVQRGAYGEVRGDTRAWSVEDFKRGLSSQADVIAKLGAAER</sequence>
<dbReference type="STRING" id="1245469.S58_71530"/>
<dbReference type="OrthoDB" id="5518990at2"/>
<dbReference type="eggNOG" id="ENOG5030ZTB">
    <property type="taxonomic scope" value="Bacteria"/>
</dbReference>
<dbReference type="Proteomes" id="UP000011841">
    <property type="component" value="Chromosome"/>
</dbReference>
<protein>
    <submittedName>
        <fullName evidence="1">Uncharacterized protein</fullName>
    </submittedName>
</protein>
<keyword evidence="2" id="KW-1185">Reference proteome</keyword>
<dbReference type="PATRIC" id="fig|1245469.3.peg.7311"/>
<dbReference type="RefSeq" id="WP_015670189.1">
    <property type="nucleotide sequence ID" value="NC_020453.1"/>
</dbReference>
<proteinExistence type="predicted"/>
<dbReference type="AlphaFoldDB" id="M4ZH47"/>
<dbReference type="GeneID" id="301820811"/>
<evidence type="ECO:0000313" key="2">
    <source>
        <dbReference type="Proteomes" id="UP000011841"/>
    </source>
</evidence>
<evidence type="ECO:0000313" key="1">
    <source>
        <dbReference type="EMBL" id="BAM93118.1"/>
    </source>
</evidence>
<name>M4ZH47_9BRAD</name>
<gene>
    <name evidence="1" type="ORF">S58_71530</name>
</gene>
<accession>M4ZH47</accession>
<dbReference type="HOGENOM" id="CLU_1913061_0_0_5"/>